<organism evidence="3 4">
    <name type="scientific">Pyronema omphalodes (strain CBS 100304)</name>
    <name type="common">Pyronema confluens</name>
    <dbReference type="NCBI Taxonomy" id="1076935"/>
    <lineage>
        <taxon>Eukaryota</taxon>
        <taxon>Fungi</taxon>
        <taxon>Dikarya</taxon>
        <taxon>Ascomycota</taxon>
        <taxon>Pezizomycotina</taxon>
        <taxon>Pezizomycetes</taxon>
        <taxon>Pezizales</taxon>
        <taxon>Pyronemataceae</taxon>
        <taxon>Pyronema</taxon>
    </lineage>
</organism>
<reference evidence="3 4" key="1">
    <citation type="journal article" date="2013" name="PLoS Genet.">
        <title>The genome and development-dependent transcriptomes of Pyronema confluens: a window into fungal evolution.</title>
        <authorList>
            <person name="Traeger S."/>
            <person name="Altegoer F."/>
            <person name="Freitag M."/>
            <person name="Gabaldon T."/>
            <person name="Kempken F."/>
            <person name="Kumar A."/>
            <person name="Marcet-Houben M."/>
            <person name="Poggeler S."/>
            <person name="Stajich J.E."/>
            <person name="Nowrousian M."/>
        </authorList>
    </citation>
    <scope>NUCLEOTIDE SEQUENCE [LARGE SCALE GENOMIC DNA]</scope>
    <source>
        <strain evidence="4">CBS 100304</strain>
        <tissue evidence="3">Vegetative mycelium</tissue>
    </source>
</reference>
<keyword evidence="4" id="KW-1185">Reference proteome</keyword>
<keyword evidence="2" id="KW-0732">Signal</keyword>
<feature type="chain" id="PRO_5004652205" evidence="2">
    <location>
        <begin position="21"/>
        <end position="203"/>
    </location>
</feature>
<sequence length="203" mass="22879">MNTSTTTYYLLAILFATLSGLEIELTTTATCPTRVVSAWLLTIGGTWVYHEEVNVLRHGDTCWYAWKKFQLWIQQQAVSRGTLDLEPHLPLVHETVPGITQKKIDRLSGSVMFYANAEGADIRNAKMHRPEDMSFVLFGLSIRLCKWSYWTLPPPTPPSDAINNANSPSNGAVKALLLMEIDMQRKRGREEGESGKLVSKKKR</sequence>
<evidence type="ECO:0000313" key="3">
    <source>
        <dbReference type="EMBL" id="CCX13140.1"/>
    </source>
</evidence>
<evidence type="ECO:0000313" key="4">
    <source>
        <dbReference type="Proteomes" id="UP000018144"/>
    </source>
</evidence>
<dbReference type="OrthoDB" id="10589156at2759"/>
<evidence type="ECO:0000256" key="1">
    <source>
        <dbReference type="SAM" id="MobiDB-lite"/>
    </source>
</evidence>
<dbReference type="Proteomes" id="UP000018144">
    <property type="component" value="Unassembled WGS sequence"/>
</dbReference>
<feature type="region of interest" description="Disordered" evidence="1">
    <location>
        <begin position="184"/>
        <end position="203"/>
    </location>
</feature>
<name>U4LEI0_PYROM</name>
<dbReference type="AlphaFoldDB" id="U4LEI0"/>
<protein>
    <submittedName>
        <fullName evidence="3">Uncharacterized protein</fullName>
    </submittedName>
</protein>
<feature type="compositionally biased region" description="Basic and acidic residues" evidence="1">
    <location>
        <begin position="184"/>
        <end position="194"/>
    </location>
</feature>
<dbReference type="EMBL" id="HF935781">
    <property type="protein sequence ID" value="CCX13140.1"/>
    <property type="molecule type" value="Genomic_DNA"/>
</dbReference>
<proteinExistence type="predicted"/>
<feature type="signal peptide" evidence="2">
    <location>
        <begin position="1"/>
        <end position="20"/>
    </location>
</feature>
<gene>
    <name evidence="3" type="ORF">PCON_12733</name>
</gene>
<evidence type="ECO:0000256" key="2">
    <source>
        <dbReference type="SAM" id="SignalP"/>
    </source>
</evidence>
<accession>U4LEI0</accession>